<proteinExistence type="predicted"/>
<feature type="compositionally biased region" description="Polar residues" evidence="1">
    <location>
        <begin position="59"/>
        <end position="79"/>
    </location>
</feature>
<dbReference type="EMBL" id="CAJVPL010000378">
    <property type="protein sequence ID" value="CAG8489766.1"/>
    <property type="molecule type" value="Genomic_DNA"/>
</dbReference>
<evidence type="ECO:0000313" key="2">
    <source>
        <dbReference type="EMBL" id="CAG8489766.1"/>
    </source>
</evidence>
<organism evidence="2 3">
    <name type="scientific">Ambispora gerdemannii</name>
    <dbReference type="NCBI Taxonomy" id="144530"/>
    <lineage>
        <taxon>Eukaryota</taxon>
        <taxon>Fungi</taxon>
        <taxon>Fungi incertae sedis</taxon>
        <taxon>Mucoromycota</taxon>
        <taxon>Glomeromycotina</taxon>
        <taxon>Glomeromycetes</taxon>
        <taxon>Archaeosporales</taxon>
        <taxon>Ambisporaceae</taxon>
        <taxon>Ambispora</taxon>
    </lineage>
</organism>
<protein>
    <submittedName>
        <fullName evidence="2">7067_t:CDS:1</fullName>
    </submittedName>
</protein>
<evidence type="ECO:0000313" key="3">
    <source>
        <dbReference type="Proteomes" id="UP000789831"/>
    </source>
</evidence>
<dbReference type="OrthoDB" id="10575827at2759"/>
<comment type="caution">
    <text evidence="2">The sequence shown here is derived from an EMBL/GenBank/DDBJ whole genome shotgun (WGS) entry which is preliminary data.</text>
</comment>
<gene>
    <name evidence="2" type="ORF">AGERDE_LOCUS3685</name>
</gene>
<name>A0A9N8ZGF3_9GLOM</name>
<accession>A0A9N8ZGF3</accession>
<dbReference type="AlphaFoldDB" id="A0A9N8ZGF3"/>
<evidence type="ECO:0000256" key="1">
    <source>
        <dbReference type="SAM" id="MobiDB-lite"/>
    </source>
</evidence>
<reference evidence="2" key="1">
    <citation type="submission" date="2021-06" db="EMBL/GenBank/DDBJ databases">
        <authorList>
            <person name="Kallberg Y."/>
            <person name="Tangrot J."/>
            <person name="Rosling A."/>
        </authorList>
    </citation>
    <scope>NUCLEOTIDE SEQUENCE</scope>
    <source>
        <strain evidence="2">MT106</strain>
    </source>
</reference>
<feature type="compositionally biased region" description="Polar residues" evidence="1">
    <location>
        <begin position="1"/>
        <end position="11"/>
    </location>
</feature>
<keyword evidence="3" id="KW-1185">Reference proteome</keyword>
<feature type="compositionally biased region" description="Low complexity" evidence="1">
    <location>
        <begin position="15"/>
        <end position="58"/>
    </location>
</feature>
<dbReference type="Proteomes" id="UP000789831">
    <property type="component" value="Unassembled WGS sequence"/>
</dbReference>
<feature type="region of interest" description="Disordered" evidence="1">
    <location>
        <begin position="1"/>
        <end position="79"/>
    </location>
</feature>
<sequence length="121" mass="13278">MGSLNNLSNLNDCARQNSSSSNLSPSTTSSTSQSRVSQQQQLTGQNTQQSTSTTVSPSIRNNYDPFSQGQSKPQNPFYEQTTELLQGVADTYVISDTSPLNVRLIHSPNYTNNKNNLEAFK</sequence>